<keyword evidence="2 3" id="KW-0371">Homeobox</keyword>
<accession>A0A183IDN3</accession>
<feature type="compositionally biased region" description="Basic residues" evidence="4">
    <location>
        <begin position="417"/>
        <end position="426"/>
    </location>
</feature>
<feature type="compositionally biased region" description="Basic and acidic residues" evidence="4">
    <location>
        <begin position="51"/>
        <end position="64"/>
    </location>
</feature>
<dbReference type="EMBL" id="UZAM01006929">
    <property type="protein sequence ID" value="VDO95299.1"/>
    <property type="molecule type" value="Genomic_DNA"/>
</dbReference>
<dbReference type="CDD" id="cd00086">
    <property type="entry name" value="homeodomain"/>
    <property type="match status" value="1"/>
</dbReference>
<evidence type="ECO:0000256" key="4">
    <source>
        <dbReference type="SAM" id="MobiDB-lite"/>
    </source>
</evidence>
<dbReference type="SMART" id="SM00389">
    <property type="entry name" value="HOX"/>
    <property type="match status" value="1"/>
</dbReference>
<sequence>MPTFRQAVDLRGYDREMETGSIQKCTKEEEEEKSPSSSVDGDRRSCRKSQRNSDNDHDDVEGPPHSHSRIAHLSRIHPPPPPRTHCCFSVKDILKLPTRLTTKELGAAAQRQRRIPMYGLNDFLSSRNLMTNTGHPYNLSPSSAASSSSVFSANNFLSTTITGYENIPPATVPVVDPSSSSNGTSLGIGFHGFYQVVNDEVGSQPSSNPLSFSCVPQQFSQTLSNSPFSSASSSASKGSKQPTSTAGDLHHLNSSSFSVEPYVNVNDHFIVCDHNIPDSYSSYKQVPAAPLPLQLQSLNDQTESLRSCHVIEDHESEDPSVCRLAVNKNLKEVVELSNTLTKKQFANVSASSDRPSLLGAKTATIGNNGNGDQPEVDSDEDTDRHRRHCSDLNGGDGGDGQNKCQDEDMEDDNRKQERSKKRKRRILFTKSQTFELERRFRQQRYLSALEREILANQIRLTPTQDKGFGSGMNSSLMARRINIPLLVRDGKPCPIHKAAMDATTNPMNGSGMQFMTQGHFSSLPTSVDAAAAAAAVQTANGNFLSGHTFAANHQSQNAIGLAPVNSVITPHYYLQNTWW</sequence>
<keyword evidence="2 3" id="KW-0238">DNA-binding</keyword>
<feature type="region of interest" description="Disordered" evidence="4">
    <location>
        <begin position="225"/>
        <end position="250"/>
    </location>
</feature>
<dbReference type="InterPro" id="IPR050394">
    <property type="entry name" value="Homeobox_NK-like"/>
</dbReference>
<dbReference type="PROSITE" id="PS50071">
    <property type="entry name" value="HOMEOBOX_2"/>
    <property type="match status" value="1"/>
</dbReference>
<evidence type="ECO:0000259" key="5">
    <source>
        <dbReference type="PROSITE" id="PS50071"/>
    </source>
</evidence>
<dbReference type="Proteomes" id="UP000270296">
    <property type="component" value="Unassembled WGS sequence"/>
</dbReference>
<dbReference type="Gene3D" id="1.10.10.60">
    <property type="entry name" value="Homeodomain-like"/>
    <property type="match status" value="1"/>
</dbReference>
<organism evidence="8">
    <name type="scientific">Soboliphyme baturini</name>
    <dbReference type="NCBI Taxonomy" id="241478"/>
    <lineage>
        <taxon>Eukaryota</taxon>
        <taxon>Metazoa</taxon>
        <taxon>Ecdysozoa</taxon>
        <taxon>Nematoda</taxon>
        <taxon>Enoplea</taxon>
        <taxon>Dorylaimia</taxon>
        <taxon>Dioctophymatida</taxon>
        <taxon>Dioctophymatoidea</taxon>
        <taxon>Soboliphymatidae</taxon>
        <taxon>Soboliphyme</taxon>
    </lineage>
</organism>
<keyword evidence="2 3" id="KW-0539">Nucleus</keyword>
<dbReference type="GO" id="GO:0000981">
    <property type="term" value="F:DNA-binding transcription factor activity, RNA polymerase II-specific"/>
    <property type="evidence" value="ECO:0007669"/>
    <property type="project" value="TreeGrafter"/>
</dbReference>
<evidence type="ECO:0000256" key="3">
    <source>
        <dbReference type="RuleBase" id="RU000682"/>
    </source>
</evidence>
<dbReference type="GO" id="GO:0005634">
    <property type="term" value="C:nucleus"/>
    <property type="evidence" value="ECO:0007669"/>
    <property type="project" value="UniProtKB-SubCell"/>
</dbReference>
<feature type="region of interest" description="Disordered" evidence="4">
    <location>
        <begin position="1"/>
        <end position="82"/>
    </location>
</feature>
<dbReference type="InterPro" id="IPR009057">
    <property type="entry name" value="Homeodomain-like_sf"/>
</dbReference>
<dbReference type="PANTHER" id="PTHR24340:SF82">
    <property type="entry name" value="HOMEOBOX PROTEIN VND"/>
    <property type="match status" value="1"/>
</dbReference>
<feature type="compositionally biased region" description="Basic residues" evidence="4">
    <location>
        <begin position="66"/>
        <end position="75"/>
    </location>
</feature>
<evidence type="ECO:0000256" key="2">
    <source>
        <dbReference type="PROSITE-ProRule" id="PRU00108"/>
    </source>
</evidence>
<feature type="DNA-binding region" description="Homeobox" evidence="2">
    <location>
        <begin position="421"/>
        <end position="465"/>
    </location>
</feature>
<keyword evidence="7" id="KW-1185">Reference proteome</keyword>
<evidence type="ECO:0000313" key="8">
    <source>
        <dbReference type="WBParaSite" id="SBAD_0000181501-mRNA-1"/>
    </source>
</evidence>
<comment type="subcellular location">
    <subcellularLocation>
        <location evidence="1 2 3">Nucleus</location>
    </subcellularLocation>
</comment>
<dbReference type="WBParaSite" id="SBAD_0000181501-mRNA-1">
    <property type="protein sequence ID" value="SBAD_0000181501-mRNA-1"/>
    <property type="gene ID" value="SBAD_0000181501"/>
</dbReference>
<dbReference type="InterPro" id="IPR001356">
    <property type="entry name" value="HD"/>
</dbReference>
<evidence type="ECO:0000313" key="7">
    <source>
        <dbReference type="Proteomes" id="UP000270296"/>
    </source>
</evidence>
<dbReference type="AlphaFoldDB" id="A0A183IDN3"/>
<dbReference type="GO" id="GO:0030154">
    <property type="term" value="P:cell differentiation"/>
    <property type="evidence" value="ECO:0007669"/>
    <property type="project" value="TreeGrafter"/>
</dbReference>
<dbReference type="GO" id="GO:0000978">
    <property type="term" value="F:RNA polymerase II cis-regulatory region sequence-specific DNA binding"/>
    <property type="evidence" value="ECO:0007669"/>
    <property type="project" value="TreeGrafter"/>
</dbReference>
<proteinExistence type="predicted"/>
<dbReference type="SUPFAM" id="SSF46689">
    <property type="entry name" value="Homeodomain-like"/>
    <property type="match status" value="1"/>
</dbReference>
<protein>
    <submittedName>
        <fullName evidence="8">Homeobox domain-containing protein</fullName>
    </submittedName>
</protein>
<evidence type="ECO:0000313" key="6">
    <source>
        <dbReference type="EMBL" id="VDO95299.1"/>
    </source>
</evidence>
<feature type="domain" description="Homeobox" evidence="5">
    <location>
        <begin position="419"/>
        <end position="464"/>
    </location>
</feature>
<dbReference type="PANTHER" id="PTHR24340">
    <property type="entry name" value="HOMEOBOX PROTEIN NKX"/>
    <property type="match status" value="1"/>
</dbReference>
<reference evidence="8" key="1">
    <citation type="submission" date="2016-06" db="UniProtKB">
        <authorList>
            <consortium name="WormBaseParasite"/>
        </authorList>
    </citation>
    <scope>IDENTIFICATION</scope>
</reference>
<feature type="region of interest" description="Disordered" evidence="4">
    <location>
        <begin position="347"/>
        <end position="426"/>
    </location>
</feature>
<dbReference type="OrthoDB" id="3137333at2759"/>
<reference evidence="6 7" key="2">
    <citation type="submission" date="2018-11" db="EMBL/GenBank/DDBJ databases">
        <authorList>
            <consortium name="Pathogen Informatics"/>
        </authorList>
    </citation>
    <scope>NUCLEOTIDE SEQUENCE [LARGE SCALE GENOMIC DNA]</scope>
</reference>
<dbReference type="Pfam" id="PF00046">
    <property type="entry name" value="Homeodomain"/>
    <property type="match status" value="1"/>
</dbReference>
<evidence type="ECO:0000256" key="1">
    <source>
        <dbReference type="ARBA" id="ARBA00004123"/>
    </source>
</evidence>
<feature type="compositionally biased region" description="Low complexity" evidence="4">
    <location>
        <begin position="225"/>
        <end position="244"/>
    </location>
</feature>
<name>A0A183IDN3_9BILA</name>
<gene>
    <name evidence="6" type="ORF">SBAD_LOCUS1727</name>
</gene>